<dbReference type="NCBIfam" id="TIGR00420">
    <property type="entry name" value="trmU"/>
    <property type="match status" value="1"/>
</dbReference>
<comment type="caution">
    <text evidence="15">The sequence shown here is derived from an EMBL/GenBank/DDBJ whole genome shotgun (WGS) entry which is preliminary data.</text>
</comment>
<evidence type="ECO:0000313" key="15">
    <source>
        <dbReference type="EMBL" id="KAK7582800.1"/>
    </source>
</evidence>
<evidence type="ECO:0000256" key="3">
    <source>
        <dbReference type="ARBA" id="ARBA00006191"/>
    </source>
</evidence>
<sequence>MSYFKRIAVGLSGGIDSAVSALLLKRKGFDVIGVHMKNWDDRDDSGVCSDTKDAEDAKWVCNRLEIPYKEVSFVKEYWNHVFEDLIAHYNVGMTPNPDILCNEFIKFGSFYRYCIQNLNVDAIATGHYAQSSYGPFLEMFDSSEPVKLVRAVDDRKDQTFFLSRISQTVLQRCMFPVGVMKKSDVRQIGEDNEFHRNLKRKESSGICFIEPQTFQRFLSRYVLDKPGKIVDVDTMKIVGDHRGIHHWTIGQRCLKNYYVVDNDGKDVIFVGLRRDHPALYCRSLVLTDEHWIVEKPKELLETPLFKCQVRYMHGKPLKDCHLVDLPDSDMILLDVDEPLYAVAPGQFAVFYLDDVCIGCARIIFNGPSDVSLPSAHSSTDREEDNSCI</sequence>
<dbReference type="AlphaFoldDB" id="A0AAN9TQK8"/>
<keyword evidence="8" id="KW-0547">Nucleotide-binding</keyword>
<keyword evidence="10" id="KW-0694">RNA-binding</keyword>
<dbReference type="HAMAP" id="MF_00144">
    <property type="entry name" value="tRNA_thiouridyl_MnmA"/>
    <property type="match status" value="1"/>
</dbReference>
<evidence type="ECO:0000313" key="16">
    <source>
        <dbReference type="Proteomes" id="UP001367676"/>
    </source>
</evidence>
<dbReference type="CDD" id="cd01998">
    <property type="entry name" value="MnmA_TRMU-like"/>
    <property type="match status" value="1"/>
</dbReference>
<dbReference type="FunFam" id="3.40.50.620:FF:000104">
    <property type="entry name" value="Mitochondrial tRNA-specific 2-thiouridylase 1"/>
    <property type="match status" value="1"/>
</dbReference>
<dbReference type="PANTHER" id="PTHR11933">
    <property type="entry name" value="TRNA 5-METHYLAMINOMETHYL-2-THIOURIDYLATE -METHYLTRANSFERASE"/>
    <property type="match status" value="1"/>
</dbReference>
<dbReference type="Gene3D" id="2.30.30.280">
    <property type="entry name" value="Adenine nucleotide alpha hydrolases-like domains"/>
    <property type="match status" value="1"/>
</dbReference>
<evidence type="ECO:0000259" key="13">
    <source>
        <dbReference type="Pfam" id="PF20258"/>
    </source>
</evidence>
<evidence type="ECO:0000256" key="10">
    <source>
        <dbReference type="ARBA" id="ARBA00022884"/>
    </source>
</evidence>
<keyword evidence="9" id="KW-0067">ATP-binding</keyword>
<evidence type="ECO:0000256" key="6">
    <source>
        <dbReference type="ARBA" id="ARBA00022679"/>
    </source>
</evidence>
<dbReference type="InterPro" id="IPR046885">
    <property type="entry name" value="MnmA-like_C"/>
</dbReference>
<dbReference type="GO" id="GO:0000049">
    <property type="term" value="F:tRNA binding"/>
    <property type="evidence" value="ECO:0007669"/>
    <property type="project" value="UniProtKB-KW"/>
</dbReference>
<comment type="catalytic activity">
    <reaction evidence="12">
        <text>5-taurinomethyluridine(34) in tRNA + S-sulfanyl-L-cysteinyl-[protein] + AH2 + ATP = 5-taurinomethyl-2-thiouridine(34) in tRNA + L-cysteinyl-[protein] + A + AMP + diphosphate + H(+)</text>
        <dbReference type="Rhea" id="RHEA:47040"/>
        <dbReference type="Rhea" id="RHEA-COMP:10131"/>
        <dbReference type="Rhea" id="RHEA-COMP:11726"/>
        <dbReference type="Rhea" id="RHEA-COMP:11732"/>
        <dbReference type="Rhea" id="RHEA-COMP:11733"/>
        <dbReference type="ChEBI" id="CHEBI:13193"/>
        <dbReference type="ChEBI" id="CHEBI:15378"/>
        <dbReference type="ChEBI" id="CHEBI:17499"/>
        <dbReference type="ChEBI" id="CHEBI:29950"/>
        <dbReference type="ChEBI" id="CHEBI:30616"/>
        <dbReference type="ChEBI" id="CHEBI:33019"/>
        <dbReference type="ChEBI" id="CHEBI:61963"/>
        <dbReference type="ChEBI" id="CHEBI:87171"/>
        <dbReference type="ChEBI" id="CHEBI:87172"/>
        <dbReference type="ChEBI" id="CHEBI:456215"/>
        <dbReference type="EC" id="2.8.1.14"/>
    </reaction>
</comment>
<reference evidence="15 16" key="1">
    <citation type="submission" date="2024-03" db="EMBL/GenBank/DDBJ databases">
        <title>Adaptation during the transition from Ophiocordyceps entomopathogen to insect associate is accompanied by gene loss and intensified selection.</title>
        <authorList>
            <person name="Ward C.M."/>
            <person name="Onetto C.A."/>
            <person name="Borneman A.R."/>
        </authorList>
    </citation>
    <scope>NUCLEOTIDE SEQUENCE [LARGE SCALE GENOMIC DNA]</scope>
    <source>
        <strain evidence="15">AWRI1</strain>
        <tissue evidence="15">Single Adult Female</tissue>
    </source>
</reference>
<evidence type="ECO:0000259" key="14">
    <source>
        <dbReference type="Pfam" id="PF20259"/>
    </source>
</evidence>
<comment type="similarity">
    <text evidence="3">Belongs to the MnmA/TRMU family.</text>
</comment>
<dbReference type="PANTHER" id="PTHR11933:SF5">
    <property type="entry name" value="MITOCHONDRIAL TRNA-SPECIFIC 2-THIOURIDYLASE 1"/>
    <property type="match status" value="1"/>
</dbReference>
<comment type="function">
    <text evidence="1">Catalyzes the 2-thiolation of uridine at the wobble position (U34) of mitochondrial tRNA(Lys), tRNA(Glu) and tRNA(Gln). Required for the formation of 5-taurinomethyl-2-thiouridine (tm5s2U) of mitochondrial tRNA(Lys), tRNA(Glu), and tRNA(Gln) at the wobble position. ATP is required to activate the C2 atom of the wobble base.</text>
</comment>
<evidence type="ECO:0000256" key="5">
    <source>
        <dbReference type="ARBA" id="ARBA00022555"/>
    </source>
</evidence>
<feature type="domain" description="tRNA-specific 2-thiouridylase MnmA-like C-terminal" evidence="13">
    <location>
        <begin position="283"/>
        <end position="362"/>
    </location>
</feature>
<evidence type="ECO:0000256" key="4">
    <source>
        <dbReference type="ARBA" id="ARBA00011953"/>
    </source>
</evidence>
<protein>
    <recommendedName>
        <fullName evidence="4">tRNA-5-taurinomethyluridine 2-sulfurtransferase</fullName>
        <ecNumber evidence="4">2.8.1.14</ecNumber>
    </recommendedName>
</protein>
<dbReference type="InterPro" id="IPR014729">
    <property type="entry name" value="Rossmann-like_a/b/a_fold"/>
</dbReference>
<dbReference type="GO" id="GO:0005524">
    <property type="term" value="F:ATP binding"/>
    <property type="evidence" value="ECO:0007669"/>
    <property type="project" value="UniProtKB-KW"/>
</dbReference>
<keyword evidence="11" id="KW-1015">Disulfide bond</keyword>
<keyword evidence="7" id="KW-0819">tRNA processing</keyword>
<dbReference type="GO" id="GO:0002143">
    <property type="term" value="P:tRNA wobble position uridine thiolation"/>
    <property type="evidence" value="ECO:0007669"/>
    <property type="project" value="TreeGrafter"/>
</dbReference>
<dbReference type="EC" id="2.8.1.14" evidence="4"/>
<dbReference type="Pfam" id="PF20259">
    <property type="entry name" value="tRNA_Me_trans_M"/>
    <property type="match status" value="1"/>
</dbReference>
<comment type="subcellular location">
    <subcellularLocation>
        <location evidence="2">Mitochondrion</location>
    </subcellularLocation>
</comment>
<evidence type="ECO:0000256" key="12">
    <source>
        <dbReference type="ARBA" id="ARBA00049564"/>
    </source>
</evidence>
<dbReference type="SUPFAM" id="SSF52402">
    <property type="entry name" value="Adenine nucleotide alpha hydrolases-like"/>
    <property type="match status" value="1"/>
</dbReference>
<dbReference type="GO" id="GO:0005739">
    <property type="term" value="C:mitochondrion"/>
    <property type="evidence" value="ECO:0007669"/>
    <property type="project" value="UniProtKB-SubCell"/>
</dbReference>
<evidence type="ECO:0000256" key="8">
    <source>
        <dbReference type="ARBA" id="ARBA00022741"/>
    </source>
</evidence>
<dbReference type="InterPro" id="IPR023382">
    <property type="entry name" value="MnmA-like_central_sf"/>
</dbReference>
<accession>A0AAN9TQK8</accession>
<dbReference type="NCBIfam" id="NF001138">
    <property type="entry name" value="PRK00143.1"/>
    <property type="match status" value="1"/>
</dbReference>
<dbReference type="GO" id="GO:0061708">
    <property type="term" value="F:tRNA-5-taurinomethyluridine 2-sulfurtransferase"/>
    <property type="evidence" value="ECO:0007669"/>
    <property type="project" value="UniProtKB-EC"/>
</dbReference>
<evidence type="ECO:0000256" key="11">
    <source>
        <dbReference type="ARBA" id="ARBA00023157"/>
    </source>
</evidence>
<gene>
    <name evidence="15" type="ORF">V9T40_014245</name>
</gene>
<evidence type="ECO:0000256" key="2">
    <source>
        <dbReference type="ARBA" id="ARBA00004173"/>
    </source>
</evidence>
<dbReference type="Proteomes" id="UP001367676">
    <property type="component" value="Unassembled WGS sequence"/>
</dbReference>
<feature type="domain" description="tRNA-specific 2-thiouridylase MnmA-like central" evidence="14">
    <location>
        <begin position="216"/>
        <end position="264"/>
    </location>
</feature>
<organism evidence="15 16">
    <name type="scientific">Parthenolecanium corni</name>
    <dbReference type="NCBI Taxonomy" id="536013"/>
    <lineage>
        <taxon>Eukaryota</taxon>
        <taxon>Metazoa</taxon>
        <taxon>Ecdysozoa</taxon>
        <taxon>Arthropoda</taxon>
        <taxon>Hexapoda</taxon>
        <taxon>Insecta</taxon>
        <taxon>Pterygota</taxon>
        <taxon>Neoptera</taxon>
        <taxon>Paraneoptera</taxon>
        <taxon>Hemiptera</taxon>
        <taxon>Sternorrhyncha</taxon>
        <taxon>Coccoidea</taxon>
        <taxon>Coccidae</taxon>
        <taxon>Parthenolecanium</taxon>
    </lineage>
</organism>
<proteinExistence type="inferred from homology"/>
<dbReference type="InterPro" id="IPR046884">
    <property type="entry name" value="MnmA-like_central"/>
</dbReference>
<dbReference type="InterPro" id="IPR004506">
    <property type="entry name" value="MnmA-like"/>
</dbReference>
<evidence type="ECO:0000256" key="7">
    <source>
        <dbReference type="ARBA" id="ARBA00022694"/>
    </source>
</evidence>
<dbReference type="Gene3D" id="2.40.30.10">
    <property type="entry name" value="Translation factors"/>
    <property type="match status" value="1"/>
</dbReference>
<keyword evidence="16" id="KW-1185">Reference proteome</keyword>
<evidence type="ECO:0000256" key="1">
    <source>
        <dbReference type="ARBA" id="ARBA00003986"/>
    </source>
</evidence>
<dbReference type="Gene3D" id="3.40.50.620">
    <property type="entry name" value="HUPs"/>
    <property type="match status" value="1"/>
</dbReference>
<dbReference type="Pfam" id="PF03054">
    <property type="entry name" value="tRNA_Me_trans"/>
    <property type="match status" value="1"/>
</dbReference>
<keyword evidence="6" id="KW-0808">Transferase</keyword>
<evidence type="ECO:0000256" key="9">
    <source>
        <dbReference type="ARBA" id="ARBA00022840"/>
    </source>
</evidence>
<name>A0AAN9TQK8_9HEMI</name>
<keyword evidence="5" id="KW-0820">tRNA-binding</keyword>
<dbReference type="Pfam" id="PF20258">
    <property type="entry name" value="tRNA_Me_trans_C"/>
    <property type="match status" value="1"/>
</dbReference>
<dbReference type="EMBL" id="JBBCAQ010000033">
    <property type="protein sequence ID" value="KAK7582800.1"/>
    <property type="molecule type" value="Genomic_DNA"/>
</dbReference>